<evidence type="ECO:0000313" key="4">
    <source>
        <dbReference type="EMBL" id="QDU43711.1"/>
    </source>
</evidence>
<evidence type="ECO:0000256" key="1">
    <source>
        <dbReference type="SAM" id="MobiDB-lite"/>
    </source>
</evidence>
<keyword evidence="2" id="KW-0812">Transmembrane</keyword>
<proteinExistence type="predicted"/>
<dbReference type="Proteomes" id="UP000319383">
    <property type="component" value="Chromosome"/>
</dbReference>
<feature type="signal peptide" evidence="3">
    <location>
        <begin position="1"/>
        <end position="24"/>
    </location>
</feature>
<accession>A0A517ZML7</accession>
<evidence type="ECO:0000313" key="5">
    <source>
        <dbReference type="Proteomes" id="UP000319383"/>
    </source>
</evidence>
<keyword evidence="3" id="KW-0732">Signal</keyword>
<evidence type="ECO:0000256" key="3">
    <source>
        <dbReference type="SAM" id="SignalP"/>
    </source>
</evidence>
<keyword evidence="5" id="KW-1185">Reference proteome</keyword>
<reference evidence="4 5" key="1">
    <citation type="submission" date="2019-02" db="EMBL/GenBank/DDBJ databases">
        <title>Deep-cultivation of Planctomycetes and their phenomic and genomic characterization uncovers novel biology.</title>
        <authorList>
            <person name="Wiegand S."/>
            <person name="Jogler M."/>
            <person name="Boedeker C."/>
            <person name="Pinto D."/>
            <person name="Vollmers J."/>
            <person name="Rivas-Marin E."/>
            <person name="Kohn T."/>
            <person name="Peeters S.H."/>
            <person name="Heuer A."/>
            <person name="Rast P."/>
            <person name="Oberbeckmann S."/>
            <person name="Bunk B."/>
            <person name="Jeske O."/>
            <person name="Meyerdierks A."/>
            <person name="Storesund J.E."/>
            <person name="Kallscheuer N."/>
            <person name="Luecker S."/>
            <person name="Lage O.M."/>
            <person name="Pohl T."/>
            <person name="Merkel B.J."/>
            <person name="Hornburger P."/>
            <person name="Mueller R.-W."/>
            <person name="Bruemmer F."/>
            <person name="Labrenz M."/>
            <person name="Spormann A.M."/>
            <person name="Op den Camp H."/>
            <person name="Overmann J."/>
            <person name="Amann R."/>
            <person name="Jetten M.S.M."/>
            <person name="Mascher T."/>
            <person name="Medema M.H."/>
            <person name="Devos D.P."/>
            <person name="Kaster A.-K."/>
            <person name="Ovreas L."/>
            <person name="Rohde M."/>
            <person name="Galperin M.Y."/>
            <person name="Jogler C."/>
        </authorList>
    </citation>
    <scope>NUCLEOTIDE SEQUENCE [LARGE SCALE GENOMIC DNA]</scope>
    <source>
        <strain evidence="4 5">Mal52</strain>
    </source>
</reference>
<name>A0A517ZML7_9PLAN</name>
<keyword evidence="2" id="KW-1133">Transmembrane helix</keyword>
<organism evidence="4 5">
    <name type="scientific">Symmachiella dynata</name>
    <dbReference type="NCBI Taxonomy" id="2527995"/>
    <lineage>
        <taxon>Bacteria</taxon>
        <taxon>Pseudomonadati</taxon>
        <taxon>Planctomycetota</taxon>
        <taxon>Planctomycetia</taxon>
        <taxon>Planctomycetales</taxon>
        <taxon>Planctomycetaceae</taxon>
        <taxon>Symmachiella</taxon>
    </lineage>
</organism>
<dbReference type="AlphaFoldDB" id="A0A517ZML7"/>
<gene>
    <name evidence="4" type="ORF">Mal52_21870</name>
</gene>
<feature type="chain" id="PRO_5022219969" evidence="3">
    <location>
        <begin position="25"/>
        <end position="423"/>
    </location>
</feature>
<feature type="transmembrane region" description="Helical" evidence="2">
    <location>
        <begin position="393"/>
        <end position="414"/>
    </location>
</feature>
<feature type="region of interest" description="Disordered" evidence="1">
    <location>
        <begin position="146"/>
        <end position="167"/>
    </location>
</feature>
<dbReference type="KEGG" id="sdyn:Mal52_21870"/>
<sequence length="423" mass="46392" precursor="true">MTKKRCVLVLMVLACWGLSSIANAADKQSDIQQRLEAILNERAAITGVYAWDFELLALKGQLPDIARQGPAAALKEAHQNGLASFKEQPKTGEKGYTSGNALFDCNAGRFYLNVESVSKWVNGAAPHIATRVRWGFDGETYSMWTRSRQGTSLPPQEITPADSNHGTRSIAEGEISKTVPSTDTYRAYLSTSGTCFLPPFVNLFGKEPLPTNLKEFIASRISSKSVLAVTENKDGIIEFSFESPNASPQSTKPDKIVFTFDQRHGGMLTRVSKFSAGLPHAIEEYLIEPGEWEAGVWGPAQITYVNWLNGFGSRAKLTQRKIRQDVEAKEFRVEMPMGTMVNDNISKMSYIVADGSIDEAQSKERYVAAHNVVPVLSHDANQADGFTPKALTAWAKTLIAISLAILIGIAVIGIRRFRRGSTA</sequence>
<dbReference type="RefSeq" id="WP_145375960.1">
    <property type="nucleotide sequence ID" value="NZ_CP036276.1"/>
</dbReference>
<evidence type="ECO:0000256" key="2">
    <source>
        <dbReference type="SAM" id="Phobius"/>
    </source>
</evidence>
<dbReference type="EMBL" id="CP036276">
    <property type="protein sequence ID" value="QDU43711.1"/>
    <property type="molecule type" value="Genomic_DNA"/>
</dbReference>
<keyword evidence="2" id="KW-0472">Membrane</keyword>
<protein>
    <submittedName>
        <fullName evidence="4">Uncharacterized protein</fullName>
    </submittedName>
</protein>